<accession>A0A8S1KJI7</accession>
<evidence type="ECO:0000256" key="7">
    <source>
        <dbReference type="RuleBase" id="RU000304"/>
    </source>
</evidence>
<feature type="region of interest" description="Disordered" evidence="8">
    <location>
        <begin position="1"/>
        <end position="30"/>
    </location>
</feature>
<evidence type="ECO:0000256" key="3">
    <source>
        <dbReference type="ARBA" id="ARBA00022741"/>
    </source>
</evidence>
<name>A0A8S1KJI7_PARPR</name>
<protein>
    <recommendedName>
        <fullName evidence="9">Protein kinase domain-containing protein</fullName>
    </recommendedName>
</protein>
<dbReference type="CDD" id="cd06606">
    <property type="entry name" value="STKc_MAPKKK"/>
    <property type="match status" value="1"/>
</dbReference>
<dbReference type="EMBL" id="CAJJDM010000020">
    <property type="protein sequence ID" value="CAD8054461.1"/>
    <property type="molecule type" value="Genomic_DNA"/>
</dbReference>
<dbReference type="PROSITE" id="PS00107">
    <property type="entry name" value="PROTEIN_KINASE_ATP"/>
    <property type="match status" value="1"/>
</dbReference>
<evidence type="ECO:0000256" key="8">
    <source>
        <dbReference type="SAM" id="MobiDB-lite"/>
    </source>
</evidence>
<comment type="caution">
    <text evidence="10">The sequence shown here is derived from an EMBL/GenBank/DDBJ whole genome shotgun (WGS) entry which is preliminary data.</text>
</comment>
<gene>
    <name evidence="10" type="ORF">PPRIM_AZ9-3.1.T0220041</name>
</gene>
<dbReference type="SMART" id="SM00220">
    <property type="entry name" value="S_TKc"/>
    <property type="match status" value="1"/>
</dbReference>
<evidence type="ECO:0000256" key="4">
    <source>
        <dbReference type="ARBA" id="ARBA00022777"/>
    </source>
</evidence>
<dbReference type="OMA" id="QNQKCYP"/>
<reference evidence="10" key="1">
    <citation type="submission" date="2021-01" db="EMBL/GenBank/DDBJ databases">
        <authorList>
            <consortium name="Genoscope - CEA"/>
            <person name="William W."/>
        </authorList>
    </citation>
    <scope>NUCLEOTIDE SEQUENCE</scope>
</reference>
<dbReference type="InterPro" id="IPR008271">
    <property type="entry name" value="Ser/Thr_kinase_AS"/>
</dbReference>
<keyword evidence="5 6" id="KW-0067">ATP-binding</keyword>
<dbReference type="GO" id="GO:0004674">
    <property type="term" value="F:protein serine/threonine kinase activity"/>
    <property type="evidence" value="ECO:0007669"/>
    <property type="project" value="UniProtKB-KW"/>
</dbReference>
<dbReference type="AlphaFoldDB" id="A0A8S1KJI7"/>
<keyword evidence="4" id="KW-0418">Kinase</keyword>
<dbReference type="PANTHER" id="PTHR11584:SF369">
    <property type="entry name" value="MITOGEN-ACTIVATED PROTEIN KINASE KINASE KINASE 19-RELATED"/>
    <property type="match status" value="1"/>
</dbReference>
<comment type="similarity">
    <text evidence="7">Belongs to the protein kinase superfamily.</text>
</comment>
<evidence type="ECO:0000256" key="1">
    <source>
        <dbReference type="ARBA" id="ARBA00022527"/>
    </source>
</evidence>
<feature type="binding site" evidence="6">
    <location>
        <position position="224"/>
    </location>
    <ligand>
        <name>ATP</name>
        <dbReference type="ChEBI" id="CHEBI:30616"/>
    </ligand>
</feature>
<keyword evidence="1 7" id="KW-0723">Serine/threonine-protein kinase</keyword>
<dbReference type="PROSITE" id="PS50011">
    <property type="entry name" value="PROTEIN_KINASE_DOM"/>
    <property type="match status" value="1"/>
</dbReference>
<keyword evidence="3 6" id="KW-0547">Nucleotide-binding</keyword>
<dbReference type="Pfam" id="PF00069">
    <property type="entry name" value="Pkinase"/>
    <property type="match status" value="1"/>
</dbReference>
<dbReference type="PANTHER" id="PTHR11584">
    <property type="entry name" value="SERINE/THREONINE PROTEIN KINASE"/>
    <property type="match status" value="1"/>
</dbReference>
<feature type="compositionally biased region" description="Low complexity" evidence="8">
    <location>
        <begin position="19"/>
        <end position="30"/>
    </location>
</feature>
<dbReference type="Proteomes" id="UP000688137">
    <property type="component" value="Unassembled WGS sequence"/>
</dbReference>
<feature type="region of interest" description="Disordered" evidence="8">
    <location>
        <begin position="54"/>
        <end position="83"/>
    </location>
</feature>
<evidence type="ECO:0000256" key="5">
    <source>
        <dbReference type="ARBA" id="ARBA00022840"/>
    </source>
</evidence>
<sequence length="461" mass="52813">MNSIPNKGDMQIKSKPKISSSTGLPPLLSPRIKIDPIKTAQIPPGFRSISTVKKKSIEKKEDTRPVTDNTQNQKCYPSTKKQRAQGLIIRKLQNRQSKLQTTNQESQEQIMNKFQSPAVRMLEFPINDFHDDTIIKEEMSQQNEQVTENRFTTMKNQSFSSSQKFVLESSNSNKYVQDSSSNSQFDYHSQIPTFTEGEMIGAGSFGQVYIAQENRTGKIYAVKKINLKGDFDQEDLKGLKSEIDLLKRIKHQNIIRYVWNCENEDYWLLYLEYLSQGTLTQLIEKFGPLQLNTIRQYSKQILQAIAYLHENNIIHRDIKGANLLLGVDGEIKLGDFGCSKIKEKTIQRSKQSGDILHSLKGSIPYMAPEVASQDENCRASDIWSFGCTVLEMATGKKPWHEHNFDNPLSALLYIITDNSIPLIPDNLDVDLQQFIKLCLQRDHKQRPTAIHLLQQQFIINQ</sequence>
<dbReference type="FunFam" id="1.10.510.10:FF:001466">
    <property type="entry name" value="Uncharacterized protein"/>
    <property type="match status" value="1"/>
</dbReference>
<evidence type="ECO:0000313" key="11">
    <source>
        <dbReference type="Proteomes" id="UP000688137"/>
    </source>
</evidence>
<keyword evidence="2" id="KW-0808">Transferase</keyword>
<proteinExistence type="inferred from homology"/>
<evidence type="ECO:0000313" key="10">
    <source>
        <dbReference type="EMBL" id="CAD8054461.1"/>
    </source>
</evidence>
<keyword evidence="11" id="KW-1185">Reference proteome</keyword>
<organism evidence="10 11">
    <name type="scientific">Paramecium primaurelia</name>
    <dbReference type="NCBI Taxonomy" id="5886"/>
    <lineage>
        <taxon>Eukaryota</taxon>
        <taxon>Sar</taxon>
        <taxon>Alveolata</taxon>
        <taxon>Ciliophora</taxon>
        <taxon>Intramacronucleata</taxon>
        <taxon>Oligohymenophorea</taxon>
        <taxon>Peniculida</taxon>
        <taxon>Parameciidae</taxon>
        <taxon>Paramecium</taxon>
    </lineage>
</organism>
<evidence type="ECO:0000259" key="9">
    <source>
        <dbReference type="PROSITE" id="PS50011"/>
    </source>
</evidence>
<feature type="domain" description="Protein kinase" evidence="9">
    <location>
        <begin position="194"/>
        <end position="458"/>
    </location>
</feature>
<evidence type="ECO:0000256" key="6">
    <source>
        <dbReference type="PROSITE-ProRule" id="PRU10141"/>
    </source>
</evidence>
<dbReference type="InterPro" id="IPR017441">
    <property type="entry name" value="Protein_kinase_ATP_BS"/>
</dbReference>
<feature type="compositionally biased region" description="Polar residues" evidence="8">
    <location>
        <begin position="66"/>
        <end position="76"/>
    </location>
</feature>
<dbReference type="GO" id="GO:0005524">
    <property type="term" value="F:ATP binding"/>
    <property type="evidence" value="ECO:0007669"/>
    <property type="project" value="UniProtKB-UniRule"/>
</dbReference>
<dbReference type="PROSITE" id="PS00108">
    <property type="entry name" value="PROTEIN_KINASE_ST"/>
    <property type="match status" value="1"/>
</dbReference>
<dbReference type="InterPro" id="IPR000719">
    <property type="entry name" value="Prot_kinase_dom"/>
</dbReference>
<evidence type="ECO:0000256" key="2">
    <source>
        <dbReference type="ARBA" id="ARBA00022679"/>
    </source>
</evidence>